<name>A0A3B0ZIN2_9ZZZZ</name>
<dbReference type="EMBL" id="UOFP01000172">
    <property type="protein sequence ID" value="VAW87177.1"/>
    <property type="molecule type" value="Genomic_DNA"/>
</dbReference>
<organism evidence="1">
    <name type="scientific">hydrothermal vent metagenome</name>
    <dbReference type="NCBI Taxonomy" id="652676"/>
    <lineage>
        <taxon>unclassified sequences</taxon>
        <taxon>metagenomes</taxon>
        <taxon>ecological metagenomes</taxon>
    </lineage>
</organism>
<proteinExistence type="predicted"/>
<dbReference type="AlphaFoldDB" id="A0A3B0ZIN2"/>
<reference evidence="1" key="1">
    <citation type="submission" date="2018-06" db="EMBL/GenBank/DDBJ databases">
        <authorList>
            <person name="Zhirakovskaya E."/>
        </authorList>
    </citation>
    <scope>NUCLEOTIDE SEQUENCE</scope>
</reference>
<sequence>RGYVQNVMAYAAIYDQRLNRPTIRLSERMPAIQPKKQQ</sequence>
<protein>
    <submittedName>
        <fullName evidence="1">Uncharacterized protein</fullName>
    </submittedName>
</protein>
<feature type="non-terminal residue" evidence="1">
    <location>
        <position position="1"/>
    </location>
</feature>
<gene>
    <name evidence="1" type="ORF">MNBD_GAMMA18-1916</name>
</gene>
<evidence type="ECO:0000313" key="1">
    <source>
        <dbReference type="EMBL" id="VAW87177.1"/>
    </source>
</evidence>
<accession>A0A3B0ZIN2</accession>